<protein>
    <recommendedName>
        <fullName evidence="3">Beta-ketoacyl synthase N-terminal domain-containing protein</fullName>
    </recommendedName>
</protein>
<dbReference type="EMBL" id="JEMB01002134">
    <property type="protein sequence ID" value="KYF83273.1"/>
    <property type="molecule type" value="Genomic_DNA"/>
</dbReference>
<dbReference type="InterPro" id="IPR016039">
    <property type="entry name" value="Thiolase-like"/>
</dbReference>
<dbReference type="Gene3D" id="3.40.47.10">
    <property type="match status" value="1"/>
</dbReference>
<name>A0A150RSZ3_SORCE</name>
<accession>A0A150RSZ3</accession>
<gene>
    <name evidence="1" type="ORF">BE17_17245</name>
</gene>
<proteinExistence type="predicted"/>
<reference evidence="1 2" key="1">
    <citation type="submission" date="2014-02" db="EMBL/GenBank/DDBJ databases">
        <title>The small core and large imbalanced accessory genome model reveals a collaborative survival strategy of Sorangium cellulosum strains in nature.</title>
        <authorList>
            <person name="Han K."/>
            <person name="Peng R."/>
            <person name="Blom J."/>
            <person name="Li Y.-Z."/>
        </authorList>
    </citation>
    <scope>NUCLEOTIDE SEQUENCE [LARGE SCALE GENOMIC DNA]</scope>
    <source>
        <strain evidence="1 2">So0011-07</strain>
    </source>
</reference>
<comment type="caution">
    <text evidence="1">The sequence shown here is derived from an EMBL/GenBank/DDBJ whole genome shotgun (WGS) entry which is preliminary data.</text>
</comment>
<dbReference type="AlphaFoldDB" id="A0A150RSZ3"/>
<organism evidence="1 2">
    <name type="scientific">Sorangium cellulosum</name>
    <name type="common">Polyangium cellulosum</name>
    <dbReference type="NCBI Taxonomy" id="56"/>
    <lineage>
        <taxon>Bacteria</taxon>
        <taxon>Pseudomonadati</taxon>
        <taxon>Myxococcota</taxon>
        <taxon>Polyangia</taxon>
        <taxon>Polyangiales</taxon>
        <taxon>Polyangiaceae</taxon>
        <taxon>Sorangium</taxon>
    </lineage>
</organism>
<sequence length="352" mass="36413">MAAQGADILRVGMVSSVGLSAEVTSAAVRAGICRFQETSVMDRRFNPLAMALVATPDLPPLAPALEELSGLTARQIRMLRLAGPALRACLEGAPPGPAAVLLAGPEAFPEGRPAPMGSAFLEHLAVQADVKLDLGRSRVFPAGRAGVFPALAAALEGLSARRYDRVVVGGVDTLLDLYLLGTLDLEERLRAPGIFDGFIPGEGAAFLLLARPGAGPGGAPLSRVVSVGTAEEEGHRYNKGAAYRGEGLDAALKAAFAAAPGDPVRTVYAGFNGENFFAKEWGVAMARHRKRITEDFAMEHPADCVGDAGAALGAMLVGLAALSLAEGHRPPRCLVWAPSDLAARGAAILDRG</sequence>
<dbReference type="SUPFAM" id="SSF53901">
    <property type="entry name" value="Thiolase-like"/>
    <property type="match status" value="1"/>
</dbReference>
<evidence type="ECO:0000313" key="2">
    <source>
        <dbReference type="Proteomes" id="UP000075635"/>
    </source>
</evidence>
<dbReference type="GO" id="GO:0016746">
    <property type="term" value="F:acyltransferase activity"/>
    <property type="evidence" value="ECO:0007669"/>
    <property type="project" value="InterPro"/>
</dbReference>
<evidence type="ECO:0008006" key="3">
    <source>
        <dbReference type="Google" id="ProtNLM"/>
    </source>
</evidence>
<evidence type="ECO:0000313" key="1">
    <source>
        <dbReference type="EMBL" id="KYF83273.1"/>
    </source>
</evidence>
<dbReference type="Proteomes" id="UP000075635">
    <property type="component" value="Unassembled WGS sequence"/>
</dbReference>